<feature type="region of interest" description="Disordered" evidence="1">
    <location>
        <begin position="14"/>
        <end position="38"/>
    </location>
</feature>
<keyword evidence="3" id="KW-1185">Reference proteome</keyword>
<proteinExistence type="predicted"/>
<gene>
    <name evidence="2" type="ORF">EVAR_25396_1</name>
</gene>
<dbReference type="AlphaFoldDB" id="A0A4C1V7S7"/>
<feature type="region of interest" description="Disordered" evidence="1">
    <location>
        <begin position="74"/>
        <end position="95"/>
    </location>
</feature>
<dbReference type="Proteomes" id="UP000299102">
    <property type="component" value="Unassembled WGS sequence"/>
</dbReference>
<sequence length="95" mass="10487">MSVAVKGEILEEMEGCVNRPQNTTSNSSMGYDKGSDPHGSSFVELLSSHSRNTLSFHFKFRGLVHKLSTPVKRGFGADKDGCHQREDMPFEAAIK</sequence>
<evidence type="ECO:0000256" key="1">
    <source>
        <dbReference type="SAM" id="MobiDB-lite"/>
    </source>
</evidence>
<name>A0A4C1V7S7_EUMVA</name>
<organism evidence="2 3">
    <name type="scientific">Eumeta variegata</name>
    <name type="common">Bagworm moth</name>
    <name type="synonym">Eumeta japonica</name>
    <dbReference type="NCBI Taxonomy" id="151549"/>
    <lineage>
        <taxon>Eukaryota</taxon>
        <taxon>Metazoa</taxon>
        <taxon>Ecdysozoa</taxon>
        <taxon>Arthropoda</taxon>
        <taxon>Hexapoda</taxon>
        <taxon>Insecta</taxon>
        <taxon>Pterygota</taxon>
        <taxon>Neoptera</taxon>
        <taxon>Endopterygota</taxon>
        <taxon>Lepidoptera</taxon>
        <taxon>Glossata</taxon>
        <taxon>Ditrysia</taxon>
        <taxon>Tineoidea</taxon>
        <taxon>Psychidae</taxon>
        <taxon>Oiketicinae</taxon>
        <taxon>Eumeta</taxon>
    </lineage>
</organism>
<comment type="caution">
    <text evidence="2">The sequence shown here is derived from an EMBL/GenBank/DDBJ whole genome shotgun (WGS) entry which is preliminary data.</text>
</comment>
<reference evidence="2 3" key="1">
    <citation type="journal article" date="2019" name="Commun. Biol.">
        <title>The bagworm genome reveals a unique fibroin gene that provides high tensile strength.</title>
        <authorList>
            <person name="Kono N."/>
            <person name="Nakamura H."/>
            <person name="Ohtoshi R."/>
            <person name="Tomita M."/>
            <person name="Numata K."/>
            <person name="Arakawa K."/>
        </authorList>
    </citation>
    <scope>NUCLEOTIDE SEQUENCE [LARGE SCALE GENOMIC DNA]</scope>
</reference>
<feature type="compositionally biased region" description="Basic and acidic residues" evidence="1">
    <location>
        <begin position="75"/>
        <end position="95"/>
    </location>
</feature>
<protein>
    <submittedName>
        <fullName evidence="2">Uncharacterized protein</fullName>
    </submittedName>
</protein>
<feature type="compositionally biased region" description="Polar residues" evidence="1">
    <location>
        <begin position="19"/>
        <end position="29"/>
    </location>
</feature>
<evidence type="ECO:0000313" key="2">
    <source>
        <dbReference type="EMBL" id="GBP33795.1"/>
    </source>
</evidence>
<accession>A0A4C1V7S7</accession>
<dbReference type="EMBL" id="BGZK01000279">
    <property type="protein sequence ID" value="GBP33795.1"/>
    <property type="molecule type" value="Genomic_DNA"/>
</dbReference>
<evidence type="ECO:0000313" key="3">
    <source>
        <dbReference type="Proteomes" id="UP000299102"/>
    </source>
</evidence>